<gene>
    <name evidence="2" type="ORF">LSH36_28g06004</name>
</gene>
<dbReference type="InterPro" id="IPR005793">
    <property type="entry name" value="Formyl_trans_C"/>
</dbReference>
<evidence type="ECO:0000313" key="2">
    <source>
        <dbReference type="EMBL" id="KAK2167409.1"/>
    </source>
</evidence>
<dbReference type="Pfam" id="PF02911">
    <property type="entry name" value="Formyl_trans_C"/>
    <property type="match status" value="1"/>
</dbReference>
<dbReference type="PANTHER" id="PTHR11138:SF5">
    <property type="entry name" value="METHIONYL-TRNA FORMYLTRANSFERASE, MITOCHONDRIAL"/>
    <property type="match status" value="1"/>
</dbReference>
<dbReference type="GO" id="GO:0004479">
    <property type="term" value="F:methionyl-tRNA formyltransferase activity"/>
    <property type="evidence" value="ECO:0007669"/>
    <property type="project" value="TreeGrafter"/>
</dbReference>
<dbReference type="PANTHER" id="PTHR11138">
    <property type="entry name" value="METHIONYL-TRNA FORMYLTRANSFERASE"/>
    <property type="match status" value="1"/>
</dbReference>
<dbReference type="Proteomes" id="UP001208570">
    <property type="component" value="Unassembled WGS sequence"/>
</dbReference>
<dbReference type="AlphaFoldDB" id="A0AAD9NHI9"/>
<protein>
    <recommendedName>
        <fullName evidence="1">Formyl transferase C-terminal domain-containing protein</fullName>
    </recommendedName>
</protein>
<name>A0AAD9NHI9_9ANNE</name>
<dbReference type="InterPro" id="IPR036477">
    <property type="entry name" value="Formyl_transf_N_sf"/>
</dbReference>
<organism evidence="2 3">
    <name type="scientific">Paralvinella palmiformis</name>
    <dbReference type="NCBI Taxonomy" id="53620"/>
    <lineage>
        <taxon>Eukaryota</taxon>
        <taxon>Metazoa</taxon>
        <taxon>Spiralia</taxon>
        <taxon>Lophotrochozoa</taxon>
        <taxon>Annelida</taxon>
        <taxon>Polychaeta</taxon>
        <taxon>Sedentaria</taxon>
        <taxon>Canalipalpata</taxon>
        <taxon>Terebellida</taxon>
        <taxon>Terebelliformia</taxon>
        <taxon>Alvinellidae</taxon>
        <taxon>Paralvinella</taxon>
    </lineage>
</organism>
<dbReference type="SUPFAM" id="SSF53328">
    <property type="entry name" value="Formyltransferase"/>
    <property type="match status" value="1"/>
</dbReference>
<reference evidence="2" key="1">
    <citation type="journal article" date="2023" name="Mol. Biol. Evol.">
        <title>Third-Generation Sequencing Reveals the Adaptive Role of the Epigenome in Three Deep-Sea Polychaetes.</title>
        <authorList>
            <person name="Perez M."/>
            <person name="Aroh O."/>
            <person name="Sun Y."/>
            <person name="Lan Y."/>
            <person name="Juniper S.K."/>
            <person name="Young C.R."/>
            <person name="Angers B."/>
            <person name="Qian P.Y."/>
        </authorList>
    </citation>
    <scope>NUCLEOTIDE SEQUENCE</scope>
    <source>
        <strain evidence="2">P08H-3</strain>
    </source>
</reference>
<feature type="domain" description="Formyl transferase C-terminal" evidence="1">
    <location>
        <begin position="226"/>
        <end position="336"/>
    </location>
</feature>
<dbReference type="EMBL" id="JAODUP010000028">
    <property type="protein sequence ID" value="KAK2167409.1"/>
    <property type="molecule type" value="Genomic_DNA"/>
</dbReference>
<comment type="caution">
    <text evidence="2">The sequence shown here is derived from an EMBL/GenBank/DDBJ whole genome shotgun (WGS) entry which is preliminary data.</text>
</comment>
<evidence type="ECO:0000259" key="1">
    <source>
        <dbReference type="Pfam" id="PF02911"/>
    </source>
</evidence>
<keyword evidence="3" id="KW-1185">Reference proteome</keyword>
<sequence length="376" mass="43032">MVYLTVFCQCLASGPKLQLIWTVNSLHSIHSCCITSLSSAGLQYSHVVNASKMLQYNQKRNCQFRPSHAPPWRVLFFGTDEFALPHLKALNENRLSKRYRIIESLEVVIPKKSKGVVYQYAEDQKLQYHRWPIPTWRDRFDVGVLTSFGHLIPGRIINAFPYFDTGPILLQEGFPVPSRITANQLRDTLSNEGTRLLLVALSNLLTLQRLEHEQPHDGISYAHLVKPINAYVNWDSQTGVDIDRQYRALGDMFNLRTEWKGVITRLFDMLSPLEMEDILPKIHQKYPEGQVCPRPGLPFFHKSTRTLCIRCKDTWIGFRSLSYKKPMSAQAFYNGYLSKSRNLGVVFTSTDNELDTYSFRTAAALPKLLTAAVAFA</sequence>
<proteinExistence type="predicted"/>
<accession>A0AAD9NHI9</accession>
<dbReference type="Gene3D" id="3.40.50.12230">
    <property type="match status" value="2"/>
</dbReference>
<dbReference type="GO" id="GO:0005739">
    <property type="term" value="C:mitochondrion"/>
    <property type="evidence" value="ECO:0007669"/>
    <property type="project" value="TreeGrafter"/>
</dbReference>
<evidence type="ECO:0000313" key="3">
    <source>
        <dbReference type="Proteomes" id="UP001208570"/>
    </source>
</evidence>